<dbReference type="Proteomes" id="UP001054945">
    <property type="component" value="Unassembled WGS sequence"/>
</dbReference>
<evidence type="ECO:0000313" key="2">
    <source>
        <dbReference type="Proteomes" id="UP001054945"/>
    </source>
</evidence>
<reference evidence="1 2" key="1">
    <citation type="submission" date="2021-06" db="EMBL/GenBank/DDBJ databases">
        <title>Caerostris extrusa draft genome.</title>
        <authorList>
            <person name="Kono N."/>
            <person name="Arakawa K."/>
        </authorList>
    </citation>
    <scope>NUCLEOTIDE SEQUENCE [LARGE SCALE GENOMIC DNA]</scope>
</reference>
<comment type="caution">
    <text evidence="1">The sequence shown here is derived from an EMBL/GenBank/DDBJ whole genome shotgun (WGS) entry which is preliminary data.</text>
</comment>
<gene>
    <name evidence="1" type="ORF">CEXT_361371</name>
</gene>
<evidence type="ECO:0000313" key="1">
    <source>
        <dbReference type="EMBL" id="GIY79489.1"/>
    </source>
</evidence>
<dbReference type="EMBL" id="BPLR01015895">
    <property type="protein sequence ID" value="GIY79489.1"/>
    <property type="molecule type" value="Genomic_DNA"/>
</dbReference>
<protein>
    <submittedName>
        <fullName evidence="1">Uncharacterized protein</fullName>
    </submittedName>
</protein>
<proteinExistence type="predicted"/>
<sequence>MSVRCVESYGSCEPSLWNMDYAKGEAVDSNESGPSEFSQVSRQCCSRPFTESHAVKGVTRFSCTGCDAVVRAIDLRETNSGSHWFPFHGRVWGALIKEALQGKQTP</sequence>
<organism evidence="1 2">
    <name type="scientific">Caerostris extrusa</name>
    <name type="common">Bark spider</name>
    <name type="synonym">Caerostris bankana</name>
    <dbReference type="NCBI Taxonomy" id="172846"/>
    <lineage>
        <taxon>Eukaryota</taxon>
        <taxon>Metazoa</taxon>
        <taxon>Ecdysozoa</taxon>
        <taxon>Arthropoda</taxon>
        <taxon>Chelicerata</taxon>
        <taxon>Arachnida</taxon>
        <taxon>Araneae</taxon>
        <taxon>Araneomorphae</taxon>
        <taxon>Entelegynae</taxon>
        <taxon>Araneoidea</taxon>
        <taxon>Araneidae</taxon>
        <taxon>Caerostris</taxon>
    </lineage>
</organism>
<keyword evidence="2" id="KW-1185">Reference proteome</keyword>
<dbReference type="AlphaFoldDB" id="A0AAV4WCF3"/>
<accession>A0AAV4WCF3</accession>
<name>A0AAV4WCF3_CAEEX</name>